<keyword evidence="3" id="KW-1133">Transmembrane helix</keyword>
<feature type="transmembrane region" description="Helical" evidence="3">
    <location>
        <begin position="46"/>
        <end position="63"/>
    </location>
</feature>
<dbReference type="GO" id="GO:0005886">
    <property type="term" value="C:plasma membrane"/>
    <property type="evidence" value="ECO:0007669"/>
    <property type="project" value="TreeGrafter"/>
</dbReference>
<evidence type="ECO:0000259" key="4">
    <source>
        <dbReference type="PROSITE" id="PS50887"/>
    </source>
</evidence>
<proteinExistence type="predicted"/>
<reference evidence="5 6" key="1">
    <citation type="submission" date="2017-09" db="EMBL/GenBank/DDBJ databases">
        <title>Complete genome sequence of Janthinobacterium svalbardensis PAMC 27463.</title>
        <authorList>
            <person name="Cho Y.-J."/>
            <person name="Cho A."/>
            <person name="Kim O.-S."/>
            <person name="Lee J.-I."/>
        </authorList>
    </citation>
    <scope>NUCLEOTIDE SEQUENCE [LARGE SCALE GENOMIC DNA]</scope>
    <source>
        <strain evidence="5 6">PAMC 27463</strain>
    </source>
</reference>
<dbReference type="EMBL" id="CP023422">
    <property type="protein sequence ID" value="ATD62465.1"/>
    <property type="molecule type" value="Genomic_DNA"/>
</dbReference>
<gene>
    <name evidence="5" type="ORF">CNX70_21700</name>
</gene>
<dbReference type="Pfam" id="PF00990">
    <property type="entry name" value="GGDEF"/>
    <property type="match status" value="1"/>
</dbReference>
<evidence type="ECO:0000256" key="1">
    <source>
        <dbReference type="ARBA" id="ARBA00012528"/>
    </source>
</evidence>
<dbReference type="InterPro" id="IPR050469">
    <property type="entry name" value="Diguanylate_Cyclase"/>
</dbReference>
<dbReference type="SMART" id="SM00267">
    <property type="entry name" value="GGDEF"/>
    <property type="match status" value="1"/>
</dbReference>
<feature type="transmembrane region" description="Helical" evidence="3">
    <location>
        <begin position="143"/>
        <end position="160"/>
    </location>
</feature>
<feature type="transmembrane region" description="Helical" evidence="3">
    <location>
        <begin position="69"/>
        <end position="85"/>
    </location>
</feature>
<keyword evidence="6" id="KW-1185">Reference proteome</keyword>
<feature type="transmembrane region" description="Helical" evidence="3">
    <location>
        <begin position="121"/>
        <end position="138"/>
    </location>
</feature>
<dbReference type="CDD" id="cd01949">
    <property type="entry name" value="GGDEF"/>
    <property type="match status" value="1"/>
</dbReference>
<dbReference type="AlphaFoldDB" id="A0A290WZZ2"/>
<dbReference type="NCBIfam" id="TIGR00254">
    <property type="entry name" value="GGDEF"/>
    <property type="match status" value="1"/>
</dbReference>
<feature type="transmembrane region" description="Helical" evidence="3">
    <location>
        <begin position="97"/>
        <end position="115"/>
    </location>
</feature>
<protein>
    <recommendedName>
        <fullName evidence="1">diguanylate cyclase</fullName>
        <ecNumber evidence="1">2.7.7.65</ecNumber>
    </recommendedName>
</protein>
<dbReference type="EC" id="2.7.7.65" evidence="1"/>
<keyword evidence="3" id="KW-0812">Transmembrane</keyword>
<organism evidence="5 6">
    <name type="scientific">Janthinobacterium svalbardensis</name>
    <dbReference type="NCBI Taxonomy" id="368607"/>
    <lineage>
        <taxon>Bacteria</taxon>
        <taxon>Pseudomonadati</taxon>
        <taxon>Pseudomonadota</taxon>
        <taxon>Betaproteobacteria</taxon>
        <taxon>Burkholderiales</taxon>
        <taxon>Oxalobacteraceae</taxon>
        <taxon>Janthinobacterium</taxon>
    </lineage>
</organism>
<dbReference type="KEGG" id="jsv:CNX70_21700"/>
<sequence length="368" mass="39021">MQHGGAMRRGLSQGRARMEARFAIRQVSMHLHHATDAIRRPAPHSLLALHAGASAIFAVALLPPADWPLALACCLAILAMLLRAWRASATQPGRSSASGSALLALDLAVFLLCYALRDTDAGWHAAAFCILLAAPYAGITRHLLGGASLAIVASLAWLGLQDELQAGSAATLLLLNLTGLCAGHGQLRQHREHLLQHAILAEQAVRDHLTGCYNRRYLDEHLLDAELARSQRHGLCLTAILCDLDHFKRINDAHGHAAGDAVLRTFAALLGNATRRGIDSVVRHGGEEFLLILPETDLAGGVRLAERLRDGLVQHIGTTASFGVASLACAPGSQAPGAAALVAAADRLLYQAKHAGRNCVRATMLDAL</sequence>
<dbReference type="GO" id="GO:1902201">
    <property type="term" value="P:negative regulation of bacterial-type flagellum-dependent cell motility"/>
    <property type="evidence" value="ECO:0007669"/>
    <property type="project" value="TreeGrafter"/>
</dbReference>
<dbReference type="GO" id="GO:0052621">
    <property type="term" value="F:diguanylate cyclase activity"/>
    <property type="evidence" value="ECO:0007669"/>
    <property type="project" value="UniProtKB-EC"/>
</dbReference>
<dbReference type="GO" id="GO:0043709">
    <property type="term" value="P:cell adhesion involved in single-species biofilm formation"/>
    <property type="evidence" value="ECO:0007669"/>
    <property type="project" value="TreeGrafter"/>
</dbReference>
<dbReference type="InterPro" id="IPR029787">
    <property type="entry name" value="Nucleotide_cyclase"/>
</dbReference>
<evidence type="ECO:0000256" key="3">
    <source>
        <dbReference type="SAM" id="Phobius"/>
    </source>
</evidence>
<dbReference type="Gene3D" id="3.30.70.270">
    <property type="match status" value="1"/>
</dbReference>
<dbReference type="FunFam" id="3.30.70.270:FF:000001">
    <property type="entry name" value="Diguanylate cyclase domain protein"/>
    <property type="match status" value="1"/>
</dbReference>
<accession>A0A290WZZ2</accession>
<evidence type="ECO:0000256" key="2">
    <source>
        <dbReference type="ARBA" id="ARBA00034247"/>
    </source>
</evidence>
<dbReference type="PROSITE" id="PS50887">
    <property type="entry name" value="GGDEF"/>
    <property type="match status" value="1"/>
</dbReference>
<dbReference type="SUPFAM" id="SSF55073">
    <property type="entry name" value="Nucleotide cyclase"/>
    <property type="match status" value="1"/>
</dbReference>
<comment type="catalytic activity">
    <reaction evidence="2">
        <text>2 GTP = 3',3'-c-di-GMP + 2 diphosphate</text>
        <dbReference type="Rhea" id="RHEA:24898"/>
        <dbReference type="ChEBI" id="CHEBI:33019"/>
        <dbReference type="ChEBI" id="CHEBI:37565"/>
        <dbReference type="ChEBI" id="CHEBI:58805"/>
        <dbReference type="EC" id="2.7.7.65"/>
    </reaction>
</comment>
<dbReference type="PANTHER" id="PTHR45138:SF9">
    <property type="entry name" value="DIGUANYLATE CYCLASE DGCM-RELATED"/>
    <property type="match status" value="1"/>
</dbReference>
<keyword evidence="3" id="KW-0472">Membrane</keyword>
<dbReference type="PANTHER" id="PTHR45138">
    <property type="entry name" value="REGULATORY COMPONENTS OF SENSORY TRANSDUCTION SYSTEM"/>
    <property type="match status" value="1"/>
</dbReference>
<dbReference type="Proteomes" id="UP000218437">
    <property type="component" value="Chromosome"/>
</dbReference>
<name>A0A290WZZ2_9BURK</name>
<evidence type="ECO:0000313" key="6">
    <source>
        <dbReference type="Proteomes" id="UP000218437"/>
    </source>
</evidence>
<dbReference type="InterPro" id="IPR043128">
    <property type="entry name" value="Rev_trsase/Diguanyl_cyclase"/>
</dbReference>
<feature type="domain" description="GGDEF" evidence="4">
    <location>
        <begin position="235"/>
        <end position="365"/>
    </location>
</feature>
<evidence type="ECO:0000313" key="5">
    <source>
        <dbReference type="EMBL" id="ATD62465.1"/>
    </source>
</evidence>
<dbReference type="InterPro" id="IPR000160">
    <property type="entry name" value="GGDEF_dom"/>
</dbReference>